<keyword evidence="1" id="KW-0472">Membrane</keyword>
<dbReference type="AlphaFoldDB" id="A0A6G4XJH9"/>
<gene>
    <name evidence="2" type="ORF">G6045_18935</name>
</gene>
<evidence type="ECO:0000256" key="1">
    <source>
        <dbReference type="SAM" id="Phobius"/>
    </source>
</evidence>
<organism evidence="2 3">
    <name type="scientific">Streptomyces mesophilus</name>
    <dbReference type="NCBI Taxonomy" id="1775132"/>
    <lineage>
        <taxon>Bacteria</taxon>
        <taxon>Bacillati</taxon>
        <taxon>Actinomycetota</taxon>
        <taxon>Actinomycetes</taxon>
        <taxon>Kitasatosporales</taxon>
        <taxon>Streptomycetaceae</taxon>
        <taxon>Streptomyces</taxon>
    </lineage>
</organism>
<accession>A0A6G4XJH9</accession>
<keyword evidence="3" id="KW-1185">Reference proteome</keyword>
<feature type="transmembrane region" description="Helical" evidence="1">
    <location>
        <begin position="37"/>
        <end position="56"/>
    </location>
</feature>
<proteinExistence type="predicted"/>
<dbReference type="Proteomes" id="UP000481109">
    <property type="component" value="Unassembled WGS sequence"/>
</dbReference>
<keyword evidence="1" id="KW-0812">Transmembrane</keyword>
<dbReference type="RefSeq" id="WP_165333178.1">
    <property type="nucleotide sequence ID" value="NZ_JAAKZW010000074.1"/>
</dbReference>
<evidence type="ECO:0000313" key="3">
    <source>
        <dbReference type="Proteomes" id="UP000481109"/>
    </source>
</evidence>
<sequence>MAVRHQAEKIGLAVTTAAGPLTILADVLGLLDEVAPNGIQMVTLLILTSVTVFLLLEVRRFEVLDNVDRRLERLDVEATAERLKDLHYGGVVQVHPEFPATHVKALVREARQEVAVLQTFIPNLRSLLDECQEAISRNEARVRILLLLPTSSVVSLRQEVLREAGGTAAENRDVRADIERNLSDLGQLHARLPVRAQRRLEVRVYNSLPSMAVYRADSRYLVSSFVHSGLAIDSPQTEIHGTESVRGAEVQREFDTLWRMGRTVDLDDWELSINLMDFTNTGA</sequence>
<name>A0A6G4XJH9_9ACTN</name>
<protein>
    <submittedName>
        <fullName evidence="2">DUF1415 domain-containing protein</fullName>
    </submittedName>
</protein>
<keyword evidence="1" id="KW-1133">Transmembrane helix</keyword>
<reference evidence="2 3" key="1">
    <citation type="submission" date="2020-02" db="EMBL/GenBank/DDBJ databases">
        <title>Whole-genome analyses of novel actinobacteria.</title>
        <authorList>
            <person name="Sahin N."/>
            <person name="Tokatli A."/>
        </authorList>
    </citation>
    <scope>NUCLEOTIDE SEQUENCE [LARGE SCALE GENOMIC DNA]</scope>
    <source>
        <strain evidence="2 3">YC504</strain>
    </source>
</reference>
<evidence type="ECO:0000313" key="2">
    <source>
        <dbReference type="EMBL" id="NGO77719.1"/>
    </source>
</evidence>
<feature type="transmembrane region" description="Helical" evidence="1">
    <location>
        <begin position="12"/>
        <end position="31"/>
    </location>
</feature>
<dbReference type="EMBL" id="JAAKZW010000074">
    <property type="protein sequence ID" value="NGO77719.1"/>
    <property type="molecule type" value="Genomic_DNA"/>
</dbReference>
<comment type="caution">
    <text evidence="2">The sequence shown here is derived from an EMBL/GenBank/DDBJ whole genome shotgun (WGS) entry which is preliminary data.</text>
</comment>